<comment type="caution">
    <text evidence="3">The sequence shown here is derived from an EMBL/GenBank/DDBJ whole genome shotgun (WGS) entry which is preliminary data.</text>
</comment>
<protein>
    <submittedName>
        <fullName evidence="3">L-fuconolactonase</fullName>
        <ecNumber evidence="3">3.1.1.-</ecNumber>
    </submittedName>
</protein>
<sequence length="292" mass="33835">MSIDNTLVKAGIARVDSHQHFWQLSRGDYSWLTPELKILYQDFLPSQLAPELNNSNVKQTVLIQAAASEKETDFLLNLAEHTHYVAGVIGWIDMEDLLAVYQLEKLSKNQFFKGIRPMLQDIEDVNWILKDKFTPIFEFMAENQLTFDALIRDIHLSNIHILACRHPNLNIVIDHCAKPDLSKLPSDFWKNRIKNIAQCHNVFIKLSGLLTEAPVGKVKTEDVLPYFEFIMSNFGENRVMWGSDWPVVKLNGDYDIWVSLTKSLLSNYPFKIKRKVWAENAQNFYRLPRSLV</sequence>
<name>A0A7X0NGD7_9GAMM</name>
<dbReference type="SUPFAM" id="SSF51556">
    <property type="entry name" value="Metallo-dependent hydrolases"/>
    <property type="match status" value="1"/>
</dbReference>
<accession>A0A7X0NGD7</accession>
<dbReference type="Proteomes" id="UP000537141">
    <property type="component" value="Unassembled WGS sequence"/>
</dbReference>
<dbReference type="PANTHER" id="PTHR43569">
    <property type="entry name" value="AMIDOHYDROLASE"/>
    <property type="match status" value="1"/>
</dbReference>
<comment type="similarity">
    <text evidence="1">Belongs to the metallo-dependent hydrolases superfamily.</text>
</comment>
<dbReference type="InterPro" id="IPR032466">
    <property type="entry name" value="Metal_Hydrolase"/>
</dbReference>
<dbReference type="Gene3D" id="3.20.20.140">
    <property type="entry name" value="Metal-dependent hydrolases"/>
    <property type="match status" value="1"/>
</dbReference>
<dbReference type="EMBL" id="JACHHU010000008">
    <property type="protein sequence ID" value="MBB6542885.1"/>
    <property type="molecule type" value="Genomic_DNA"/>
</dbReference>
<reference evidence="3 4" key="1">
    <citation type="submission" date="2020-08" db="EMBL/GenBank/DDBJ databases">
        <title>Genomic Encyclopedia of Type Strains, Phase IV (KMG-IV): sequencing the most valuable type-strain genomes for metagenomic binning, comparative biology and taxonomic classification.</title>
        <authorList>
            <person name="Goeker M."/>
        </authorList>
    </citation>
    <scope>NUCLEOTIDE SEQUENCE [LARGE SCALE GENOMIC DNA]</scope>
    <source>
        <strain evidence="3 4">DSM 26287</strain>
    </source>
</reference>
<keyword evidence="3" id="KW-0378">Hydrolase</keyword>
<dbReference type="AlphaFoldDB" id="A0A7X0NGD7"/>
<evidence type="ECO:0000313" key="4">
    <source>
        <dbReference type="Proteomes" id="UP000537141"/>
    </source>
</evidence>
<dbReference type="InterPro" id="IPR052350">
    <property type="entry name" value="Metallo-dep_Lactonases"/>
</dbReference>
<evidence type="ECO:0000313" key="3">
    <source>
        <dbReference type="EMBL" id="MBB6542885.1"/>
    </source>
</evidence>
<gene>
    <name evidence="3" type="ORF">HNQ55_001385</name>
</gene>
<feature type="domain" description="Amidohydrolase-related" evidence="2">
    <location>
        <begin position="15"/>
        <end position="287"/>
    </location>
</feature>
<dbReference type="InterPro" id="IPR006680">
    <property type="entry name" value="Amidohydro-rel"/>
</dbReference>
<dbReference type="GO" id="GO:0016787">
    <property type="term" value="F:hydrolase activity"/>
    <property type="evidence" value="ECO:0007669"/>
    <property type="project" value="UniProtKB-KW"/>
</dbReference>
<dbReference type="EC" id="3.1.1.-" evidence="3"/>
<organism evidence="3 4">
    <name type="scientific">Thalassotalea piscium</name>
    <dbReference type="NCBI Taxonomy" id="1230533"/>
    <lineage>
        <taxon>Bacteria</taxon>
        <taxon>Pseudomonadati</taxon>
        <taxon>Pseudomonadota</taxon>
        <taxon>Gammaproteobacteria</taxon>
        <taxon>Alteromonadales</taxon>
        <taxon>Colwelliaceae</taxon>
        <taxon>Thalassotalea</taxon>
    </lineage>
</organism>
<proteinExistence type="inferred from homology"/>
<dbReference type="PANTHER" id="PTHR43569:SF2">
    <property type="entry name" value="AMIDOHYDROLASE-RELATED DOMAIN-CONTAINING PROTEIN"/>
    <property type="match status" value="1"/>
</dbReference>
<dbReference type="Pfam" id="PF04909">
    <property type="entry name" value="Amidohydro_2"/>
    <property type="match status" value="1"/>
</dbReference>
<keyword evidence="4" id="KW-1185">Reference proteome</keyword>
<dbReference type="RefSeq" id="WP_221435159.1">
    <property type="nucleotide sequence ID" value="NZ_AP027362.1"/>
</dbReference>
<evidence type="ECO:0000256" key="1">
    <source>
        <dbReference type="ARBA" id="ARBA00038310"/>
    </source>
</evidence>
<evidence type="ECO:0000259" key="2">
    <source>
        <dbReference type="Pfam" id="PF04909"/>
    </source>
</evidence>